<dbReference type="EMBL" id="CP021978">
    <property type="protein sequence ID" value="QCD57186.1"/>
    <property type="molecule type" value="Genomic_DNA"/>
</dbReference>
<proteinExistence type="predicted"/>
<organism evidence="1 2">
    <name type="scientific">Streptomyces hawaiiensis</name>
    <dbReference type="NCBI Taxonomy" id="67305"/>
    <lineage>
        <taxon>Bacteria</taxon>
        <taxon>Bacillati</taxon>
        <taxon>Actinomycetota</taxon>
        <taxon>Actinomycetes</taxon>
        <taxon>Kitasatosporales</taxon>
        <taxon>Streptomycetaceae</taxon>
        <taxon>Streptomyces</taxon>
    </lineage>
</organism>
<evidence type="ECO:0000313" key="1">
    <source>
        <dbReference type="EMBL" id="QCD57186.1"/>
    </source>
</evidence>
<gene>
    <name evidence="1" type="ORF">CEB94_21850</name>
</gene>
<keyword evidence="2" id="KW-1185">Reference proteome</keyword>
<dbReference type="Proteomes" id="UP000495940">
    <property type="component" value="Chromosome"/>
</dbReference>
<sequence>MSRASYLAFLEQAHLMGVEYRQTPEILRTEDQEQRRARLEEHRARLREAFGSFRHTCQVATVHARSSKAIEACDHVFAASRTVYITLGDIAEGATNASAFYAALDHYWSAVQELGKAVRLEEP</sequence>
<accession>A0A6G5RHE8</accession>
<reference evidence="1 2" key="1">
    <citation type="submission" date="2017-06" db="EMBL/GenBank/DDBJ databases">
        <title>Complete Genome Sequence of Streptomyces hawaiiensis NRRL 15010 and insights into acyldepsipeptides biosynthesis.</title>
        <authorList>
            <person name="Mariita R.M."/>
            <person name="Sello J.K."/>
        </authorList>
    </citation>
    <scope>NUCLEOTIDE SEQUENCE [LARGE SCALE GENOMIC DNA]</scope>
    <source>
        <strain evidence="1 2">ATCC 12236</strain>
    </source>
</reference>
<protein>
    <submittedName>
        <fullName evidence="1">Uncharacterized protein</fullName>
    </submittedName>
</protein>
<evidence type="ECO:0000313" key="2">
    <source>
        <dbReference type="Proteomes" id="UP000495940"/>
    </source>
</evidence>
<dbReference type="AlphaFoldDB" id="A0A6G5RHE8"/>
<name>A0A6G5RHE8_9ACTN</name>
<dbReference type="KEGG" id="shaw:CEB94_21850"/>